<feature type="domain" description="Mechanosensitive ion channel transmembrane helices 2/3" evidence="11">
    <location>
        <begin position="93"/>
        <end position="133"/>
    </location>
</feature>
<comment type="subcellular location">
    <subcellularLocation>
        <location evidence="1">Cell membrane</location>
        <topology evidence="1">Multi-pass membrane protein</topology>
    </subcellularLocation>
</comment>
<evidence type="ECO:0000259" key="11">
    <source>
        <dbReference type="Pfam" id="PF21088"/>
    </source>
</evidence>
<evidence type="ECO:0000256" key="1">
    <source>
        <dbReference type="ARBA" id="ARBA00004651"/>
    </source>
</evidence>
<evidence type="ECO:0000313" key="13">
    <source>
        <dbReference type="Proteomes" id="UP000653127"/>
    </source>
</evidence>
<keyword evidence="5 8" id="KW-1133">Transmembrane helix</keyword>
<accession>A0A926DYA0</accession>
<feature type="transmembrane region" description="Helical" evidence="8">
    <location>
        <begin position="81"/>
        <end position="105"/>
    </location>
</feature>
<dbReference type="PANTHER" id="PTHR30460">
    <property type="entry name" value="MODERATE CONDUCTANCE MECHANOSENSITIVE CHANNEL YBIO"/>
    <property type="match status" value="1"/>
</dbReference>
<organism evidence="12 13">
    <name type="scientific">Ligaoa zhengdingensis</name>
    <dbReference type="NCBI Taxonomy" id="2763658"/>
    <lineage>
        <taxon>Bacteria</taxon>
        <taxon>Bacillati</taxon>
        <taxon>Bacillota</taxon>
        <taxon>Clostridia</taxon>
        <taxon>Eubacteriales</taxon>
        <taxon>Oscillospiraceae</taxon>
        <taxon>Ligaoa</taxon>
    </lineage>
</organism>
<dbReference type="GO" id="GO:0008381">
    <property type="term" value="F:mechanosensitive monoatomic ion channel activity"/>
    <property type="evidence" value="ECO:0007669"/>
    <property type="project" value="InterPro"/>
</dbReference>
<comment type="caution">
    <text evidence="12">The sequence shown here is derived from an EMBL/GenBank/DDBJ whole genome shotgun (WGS) entry which is preliminary data.</text>
</comment>
<keyword evidence="6 8" id="KW-0472">Membrane</keyword>
<feature type="domain" description="Mechanosensitive ion channel MscS" evidence="9">
    <location>
        <begin position="135"/>
        <end position="199"/>
    </location>
</feature>
<dbReference type="GO" id="GO:0005886">
    <property type="term" value="C:plasma membrane"/>
    <property type="evidence" value="ECO:0007669"/>
    <property type="project" value="UniProtKB-SubCell"/>
</dbReference>
<dbReference type="SUPFAM" id="SSF50182">
    <property type="entry name" value="Sm-like ribonucleoproteins"/>
    <property type="match status" value="1"/>
</dbReference>
<keyword evidence="3" id="KW-1003">Cell membrane</keyword>
<evidence type="ECO:0000256" key="3">
    <source>
        <dbReference type="ARBA" id="ARBA00022475"/>
    </source>
</evidence>
<gene>
    <name evidence="12" type="ORF">H8711_00495</name>
</gene>
<dbReference type="InterPro" id="IPR049142">
    <property type="entry name" value="MS_channel_1st"/>
</dbReference>
<evidence type="ECO:0000313" key="12">
    <source>
        <dbReference type="EMBL" id="MBC8545415.1"/>
    </source>
</evidence>
<evidence type="ECO:0000256" key="7">
    <source>
        <dbReference type="SAM" id="MobiDB-lite"/>
    </source>
</evidence>
<dbReference type="Pfam" id="PF00924">
    <property type="entry name" value="MS_channel_2nd"/>
    <property type="match status" value="1"/>
</dbReference>
<dbReference type="InterPro" id="IPR011066">
    <property type="entry name" value="MscS_channel_C_sf"/>
</dbReference>
<name>A0A926DYA0_9FIRM</name>
<evidence type="ECO:0000259" key="10">
    <source>
        <dbReference type="Pfam" id="PF21082"/>
    </source>
</evidence>
<protein>
    <submittedName>
        <fullName evidence="12">Mechanosensitive ion channel family protein</fullName>
    </submittedName>
</protein>
<feature type="compositionally biased region" description="Basic and acidic residues" evidence="7">
    <location>
        <begin position="311"/>
        <end position="322"/>
    </location>
</feature>
<dbReference type="Proteomes" id="UP000653127">
    <property type="component" value="Unassembled WGS sequence"/>
</dbReference>
<keyword evidence="13" id="KW-1185">Reference proteome</keyword>
<dbReference type="InterPro" id="IPR045276">
    <property type="entry name" value="YbiO_bact"/>
</dbReference>
<dbReference type="EMBL" id="JACRST010000001">
    <property type="protein sequence ID" value="MBC8545415.1"/>
    <property type="molecule type" value="Genomic_DNA"/>
</dbReference>
<comment type="similarity">
    <text evidence="2">Belongs to the MscS (TC 1.A.23) family.</text>
</comment>
<dbReference type="PANTHER" id="PTHR30460:SF0">
    <property type="entry name" value="MODERATE CONDUCTANCE MECHANOSENSITIVE CHANNEL YBIO"/>
    <property type="match status" value="1"/>
</dbReference>
<keyword evidence="4 8" id="KW-0812">Transmembrane</keyword>
<sequence>MPAIPNDMLETPATISGQLMQKLDELLSYFKNGFGEFLWNLIMVVAILMLAKLALALVSTMTKSAMQKEKYHRTPEQGKRVNTMMTLLRSAARYAIYFIAILLILREFNLFESMKGLVVTAGIGSLAIGFGAQSLVKDVVTGFFMMFENQFSVGDYIKTEDAEGTVEATAMRVTYLRTFEGEQVIIPNGSISRVVNYSRGDNVAVITISTAYEADTRAVLEVIERAVSRYARENPDLVKEPPIVQGITAFAASSVDIGVICKVNTMKQWQVERGMRLAVKEEFDRCGIEFPYPHVVTMQYTPSEHQPMQNFKHDEGTTRSDLPEWANVEDD</sequence>
<feature type="transmembrane region" description="Helical" evidence="8">
    <location>
        <begin position="117"/>
        <end position="136"/>
    </location>
</feature>
<dbReference type="InterPro" id="IPR023408">
    <property type="entry name" value="MscS_beta-dom_sf"/>
</dbReference>
<reference evidence="12" key="1">
    <citation type="submission" date="2020-08" db="EMBL/GenBank/DDBJ databases">
        <title>Genome public.</title>
        <authorList>
            <person name="Liu C."/>
            <person name="Sun Q."/>
        </authorList>
    </citation>
    <scope>NUCLEOTIDE SEQUENCE</scope>
    <source>
        <strain evidence="12">NSJ-31</strain>
    </source>
</reference>
<feature type="region of interest" description="Disordered" evidence="7">
    <location>
        <begin position="306"/>
        <end position="331"/>
    </location>
</feature>
<evidence type="ECO:0000256" key="8">
    <source>
        <dbReference type="SAM" id="Phobius"/>
    </source>
</evidence>
<evidence type="ECO:0000256" key="6">
    <source>
        <dbReference type="ARBA" id="ARBA00023136"/>
    </source>
</evidence>
<dbReference type="Gene3D" id="1.10.287.1260">
    <property type="match status" value="1"/>
</dbReference>
<evidence type="ECO:0000256" key="4">
    <source>
        <dbReference type="ARBA" id="ARBA00022692"/>
    </source>
</evidence>
<dbReference type="InterPro" id="IPR011014">
    <property type="entry name" value="MscS_channel_TM-2"/>
</dbReference>
<dbReference type="Gene3D" id="3.30.70.100">
    <property type="match status" value="1"/>
</dbReference>
<dbReference type="SUPFAM" id="SSF82861">
    <property type="entry name" value="Mechanosensitive channel protein MscS (YggB), transmembrane region"/>
    <property type="match status" value="1"/>
</dbReference>
<dbReference type="Gene3D" id="2.30.30.60">
    <property type="match status" value="1"/>
</dbReference>
<evidence type="ECO:0000259" key="9">
    <source>
        <dbReference type="Pfam" id="PF00924"/>
    </source>
</evidence>
<dbReference type="InterPro" id="IPR010920">
    <property type="entry name" value="LSM_dom_sf"/>
</dbReference>
<evidence type="ECO:0000256" key="2">
    <source>
        <dbReference type="ARBA" id="ARBA00008017"/>
    </source>
</evidence>
<proteinExistence type="inferred from homology"/>
<dbReference type="InterPro" id="IPR006685">
    <property type="entry name" value="MscS_channel_2nd"/>
</dbReference>
<feature type="transmembrane region" description="Helical" evidence="8">
    <location>
        <begin position="37"/>
        <end position="60"/>
    </location>
</feature>
<dbReference type="RefSeq" id="WP_249281568.1">
    <property type="nucleotide sequence ID" value="NZ_JACRST010000001.1"/>
</dbReference>
<dbReference type="InterPro" id="IPR049278">
    <property type="entry name" value="MS_channel_C"/>
</dbReference>
<feature type="domain" description="Mechanosensitive ion channel MscS C-terminal" evidence="10">
    <location>
        <begin position="205"/>
        <end position="290"/>
    </location>
</feature>
<evidence type="ECO:0000256" key="5">
    <source>
        <dbReference type="ARBA" id="ARBA00022989"/>
    </source>
</evidence>
<dbReference type="Pfam" id="PF21082">
    <property type="entry name" value="MS_channel_3rd"/>
    <property type="match status" value="1"/>
</dbReference>
<dbReference type="AlphaFoldDB" id="A0A926DYA0"/>
<dbReference type="SUPFAM" id="SSF82689">
    <property type="entry name" value="Mechanosensitive channel protein MscS (YggB), C-terminal domain"/>
    <property type="match status" value="1"/>
</dbReference>
<dbReference type="Pfam" id="PF21088">
    <property type="entry name" value="MS_channel_1st"/>
    <property type="match status" value="1"/>
</dbReference>